<feature type="compositionally biased region" description="Polar residues" evidence="2">
    <location>
        <begin position="36"/>
        <end position="49"/>
    </location>
</feature>
<proteinExistence type="inferred from homology"/>
<dbReference type="Gene3D" id="1.20.58.1070">
    <property type="match status" value="1"/>
</dbReference>
<dbReference type="AlphaFoldDB" id="U1GCY2"/>
<organism evidence="3 4">
    <name type="scientific">Endocarpon pusillum (strain Z07020 / HMAS-L-300199)</name>
    <name type="common">Lichen-forming fungus</name>
    <dbReference type="NCBI Taxonomy" id="1263415"/>
    <lineage>
        <taxon>Eukaryota</taxon>
        <taxon>Fungi</taxon>
        <taxon>Dikarya</taxon>
        <taxon>Ascomycota</taxon>
        <taxon>Pezizomycotina</taxon>
        <taxon>Eurotiomycetes</taxon>
        <taxon>Chaetothyriomycetidae</taxon>
        <taxon>Verrucariales</taxon>
        <taxon>Verrucariaceae</taxon>
        <taxon>Endocarpon</taxon>
    </lineage>
</organism>
<evidence type="ECO:0000256" key="2">
    <source>
        <dbReference type="SAM" id="MobiDB-lite"/>
    </source>
</evidence>
<dbReference type="Pfam" id="PF04938">
    <property type="entry name" value="SIP1"/>
    <property type="match status" value="1"/>
</dbReference>
<dbReference type="OrthoDB" id="428895at2759"/>
<feature type="region of interest" description="Disordered" evidence="2">
    <location>
        <begin position="284"/>
        <end position="339"/>
    </location>
</feature>
<dbReference type="GO" id="GO:0000387">
    <property type="term" value="P:spliceosomal snRNP assembly"/>
    <property type="evidence" value="ECO:0007669"/>
    <property type="project" value="InterPro"/>
</dbReference>
<evidence type="ECO:0000256" key="1">
    <source>
        <dbReference type="ARBA" id="ARBA00025758"/>
    </source>
</evidence>
<feature type="region of interest" description="Disordered" evidence="2">
    <location>
        <begin position="1"/>
        <end position="60"/>
    </location>
</feature>
<keyword evidence="4" id="KW-1185">Reference proteome</keyword>
<dbReference type="GO" id="GO:0005634">
    <property type="term" value="C:nucleus"/>
    <property type="evidence" value="ECO:0007669"/>
    <property type="project" value="TreeGrafter"/>
</dbReference>
<dbReference type="RefSeq" id="XP_007804418.1">
    <property type="nucleotide sequence ID" value="XM_007806227.1"/>
</dbReference>
<protein>
    <submittedName>
        <fullName evidence="3">Uncharacterized protein</fullName>
    </submittedName>
</protein>
<feature type="compositionally biased region" description="Polar residues" evidence="2">
    <location>
        <begin position="357"/>
        <end position="367"/>
    </location>
</feature>
<dbReference type="PANTHER" id="PTHR12794:SF0">
    <property type="entry name" value="GEM-ASSOCIATED PROTEIN 2"/>
    <property type="match status" value="1"/>
</dbReference>
<dbReference type="OMA" id="HQNSGID"/>
<evidence type="ECO:0000313" key="4">
    <source>
        <dbReference type="Proteomes" id="UP000019373"/>
    </source>
</evidence>
<dbReference type="GO" id="GO:0032797">
    <property type="term" value="C:SMN complex"/>
    <property type="evidence" value="ECO:0007669"/>
    <property type="project" value="TreeGrafter"/>
</dbReference>
<name>U1GCY2_ENDPU</name>
<gene>
    <name evidence="3" type="ORF">EPUS_05462</name>
</gene>
<feature type="region of interest" description="Disordered" evidence="2">
    <location>
        <begin position="354"/>
        <end position="378"/>
    </location>
</feature>
<evidence type="ECO:0000313" key="3">
    <source>
        <dbReference type="EMBL" id="ERF69918.1"/>
    </source>
</evidence>
<sequence length="425" mass="46673">MARKRPNSSSSESEDLPLSKRARPFPIDDSDLDYEPTSTETPKVNSTYGQKGAFPGLDDGDDDELFYGPANDGIEYLRMVRSEAKGVPHILVGSNQTAQMDGANGYNDEENGDGGYYEDGAFIAAPQPTSNLPAAKSIPPDAQEAYYFSLASRFRDVRILLHQTPPLSAIESLTSDHPISLPPDSAKAQQQWRFLLQHRAPQMAQLACMEMEAVLEVVKLLKGLLASTVRTRSQEKVQRLGAWIWGVLGRCNEAGELGSEEISELRELGKRAVGLLVGIRDRSGKAYGHDEEEEDQDMPALGEETNKGDSVDLQIEPQVQVNDTGRDAHEKGPSSSTVSEAKELELAKAALHEQLSLGDQPQVNEQAATGRVDGENGDVGMEMSVEKQVRVMLDMVITIVGEVYGQRDLLEFRDIWDDEQGDISR</sequence>
<dbReference type="eggNOG" id="ENOG502SCAA">
    <property type="taxonomic scope" value="Eukaryota"/>
</dbReference>
<comment type="similarity">
    <text evidence="1">Belongs to the gemin-2 family.</text>
</comment>
<dbReference type="HOGENOM" id="CLU_022029_1_0_1"/>
<accession>U1GCY2</accession>
<dbReference type="Proteomes" id="UP000019373">
    <property type="component" value="Unassembled WGS sequence"/>
</dbReference>
<dbReference type="PANTHER" id="PTHR12794">
    <property type="entry name" value="GEMIN2"/>
    <property type="match status" value="1"/>
</dbReference>
<reference evidence="4" key="1">
    <citation type="journal article" date="2014" name="BMC Genomics">
        <title>Genome characteristics reveal the impact of lichenization on lichen-forming fungus Endocarpon pusillum Hedwig (Verrucariales, Ascomycota).</title>
        <authorList>
            <person name="Wang Y.-Y."/>
            <person name="Liu B."/>
            <person name="Zhang X.-Y."/>
            <person name="Zhou Q.-M."/>
            <person name="Zhang T."/>
            <person name="Li H."/>
            <person name="Yu Y.-F."/>
            <person name="Zhang X.-L."/>
            <person name="Hao X.-Y."/>
            <person name="Wang M."/>
            <person name="Wang L."/>
            <person name="Wei J.-C."/>
        </authorList>
    </citation>
    <scope>NUCLEOTIDE SEQUENCE [LARGE SCALE GENOMIC DNA]</scope>
    <source>
        <strain evidence="4">Z07020 / HMAS-L-300199</strain>
    </source>
</reference>
<dbReference type="EMBL" id="KE721373">
    <property type="protein sequence ID" value="ERF69918.1"/>
    <property type="molecule type" value="Genomic_DNA"/>
</dbReference>
<dbReference type="GeneID" id="19240412"/>
<dbReference type="InterPro" id="IPR035426">
    <property type="entry name" value="Gemin2/Brr1"/>
</dbReference>